<comment type="subcellular location">
    <subcellularLocation>
        <location evidence="7">Cell inner membrane</location>
        <topology evidence="7">Multi-pass membrane protein</topology>
    </subcellularLocation>
    <subcellularLocation>
        <location evidence="1">Cell membrane</location>
        <topology evidence="1">Multi-pass membrane protein</topology>
    </subcellularLocation>
</comment>
<keyword evidence="10" id="KW-1185">Reference proteome</keyword>
<comment type="similarity">
    <text evidence="7">Belongs to the TRAP transporter small permease family.</text>
</comment>
<feature type="transmembrane region" description="Helical" evidence="7">
    <location>
        <begin position="13"/>
        <end position="37"/>
    </location>
</feature>
<evidence type="ECO:0000313" key="9">
    <source>
        <dbReference type="EMBL" id="SDL39776.1"/>
    </source>
</evidence>
<evidence type="ECO:0000259" key="8">
    <source>
        <dbReference type="Pfam" id="PF04290"/>
    </source>
</evidence>
<reference evidence="9 10" key="1">
    <citation type="submission" date="2016-10" db="EMBL/GenBank/DDBJ databases">
        <authorList>
            <person name="de Groot N.N."/>
        </authorList>
    </citation>
    <scope>NUCLEOTIDE SEQUENCE [LARGE SCALE GENOMIC DNA]</scope>
    <source>
        <strain evidence="9 10">DSM 14789</strain>
    </source>
</reference>
<dbReference type="STRING" id="119000.SAMN05661010_01578"/>
<keyword evidence="5 7" id="KW-1133">Transmembrane helix</keyword>
<evidence type="ECO:0000256" key="4">
    <source>
        <dbReference type="ARBA" id="ARBA00022692"/>
    </source>
</evidence>
<dbReference type="GO" id="GO:0022857">
    <property type="term" value="F:transmembrane transporter activity"/>
    <property type="evidence" value="ECO:0007669"/>
    <property type="project" value="UniProtKB-UniRule"/>
</dbReference>
<feature type="transmembrane region" description="Helical" evidence="7">
    <location>
        <begin position="96"/>
        <end position="119"/>
    </location>
</feature>
<dbReference type="RefSeq" id="WP_089727273.1">
    <property type="nucleotide sequence ID" value="NZ_FNGI01000003.1"/>
</dbReference>
<organism evidence="9 10">
    <name type="scientific">Modicisalibacter muralis</name>
    <dbReference type="NCBI Taxonomy" id="119000"/>
    <lineage>
        <taxon>Bacteria</taxon>
        <taxon>Pseudomonadati</taxon>
        <taxon>Pseudomonadota</taxon>
        <taxon>Gammaproteobacteria</taxon>
        <taxon>Oceanospirillales</taxon>
        <taxon>Halomonadaceae</taxon>
        <taxon>Modicisalibacter</taxon>
    </lineage>
</organism>
<feature type="transmembrane region" description="Helical" evidence="7">
    <location>
        <begin position="139"/>
        <end position="160"/>
    </location>
</feature>
<dbReference type="InterPro" id="IPR055348">
    <property type="entry name" value="DctQ"/>
</dbReference>
<keyword evidence="3" id="KW-1003">Cell membrane</keyword>
<dbReference type="OrthoDB" id="7363305at2"/>
<proteinExistence type="inferred from homology"/>
<dbReference type="EMBL" id="FNGI01000003">
    <property type="protein sequence ID" value="SDL39776.1"/>
    <property type="molecule type" value="Genomic_DNA"/>
</dbReference>
<gene>
    <name evidence="9" type="ORF">SAMN05661010_01578</name>
</gene>
<keyword evidence="2 7" id="KW-0813">Transport</keyword>
<feature type="domain" description="Tripartite ATP-independent periplasmic transporters DctQ component" evidence="8">
    <location>
        <begin position="27"/>
        <end position="159"/>
    </location>
</feature>
<accession>A0A1G9JR66</accession>
<protein>
    <recommendedName>
        <fullName evidence="7">TRAP transporter small permease protein</fullName>
    </recommendedName>
</protein>
<evidence type="ECO:0000256" key="3">
    <source>
        <dbReference type="ARBA" id="ARBA00022475"/>
    </source>
</evidence>
<keyword evidence="4 7" id="KW-0812">Transmembrane</keyword>
<evidence type="ECO:0000256" key="6">
    <source>
        <dbReference type="ARBA" id="ARBA00023136"/>
    </source>
</evidence>
<comment type="subunit">
    <text evidence="7">The complex comprises the extracytoplasmic solute receptor protein and the two transmembrane proteins.</text>
</comment>
<dbReference type="GO" id="GO:0005886">
    <property type="term" value="C:plasma membrane"/>
    <property type="evidence" value="ECO:0007669"/>
    <property type="project" value="UniProtKB-SubCell"/>
</dbReference>
<sequence>MHGLIRLSRWLEIVCRVIAGVALIALLSVTIADVALRYLFRLSDGALDWSVVGSVELVSYLMLFSLLAAMAANVEKGQVVVEAFSHGLGDSLKARIAGVYLLGFVALGAVLCMGLWQSALSAAAHGEITQDLRLPMAPIYYVASGLCALLGVRCLLHAVLSGIFGHSVEPTHE</sequence>
<comment type="function">
    <text evidence="7">Part of the tripartite ATP-independent periplasmic (TRAP) transport system.</text>
</comment>
<evidence type="ECO:0000256" key="7">
    <source>
        <dbReference type="RuleBase" id="RU369079"/>
    </source>
</evidence>
<keyword evidence="6 7" id="KW-0472">Membrane</keyword>
<comment type="caution">
    <text evidence="7">Lacks conserved residue(s) required for the propagation of feature annotation.</text>
</comment>
<dbReference type="AlphaFoldDB" id="A0A1G9JR66"/>
<name>A0A1G9JR66_9GAMM</name>
<evidence type="ECO:0000256" key="5">
    <source>
        <dbReference type="ARBA" id="ARBA00022989"/>
    </source>
</evidence>
<dbReference type="Proteomes" id="UP000198654">
    <property type="component" value="Unassembled WGS sequence"/>
</dbReference>
<evidence type="ECO:0000256" key="1">
    <source>
        <dbReference type="ARBA" id="ARBA00004651"/>
    </source>
</evidence>
<evidence type="ECO:0000313" key="10">
    <source>
        <dbReference type="Proteomes" id="UP000198654"/>
    </source>
</evidence>
<dbReference type="Pfam" id="PF04290">
    <property type="entry name" value="DctQ"/>
    <property type="match status" value="1"/>
</dbReference>
<keyword evidence="7" id="KW-0997">Cell inner membrane</keyword>
<evidence type="ECO:0000256" key="2">
    <source>
        <dbReference type="ARBA" id="ARBA00022448"/>
    </source>
</evidence>